<keyword evidence="1" id="KW-1133">Transmembrane helix</keyword>
<feature type="transmembrane region" description="Helical" evidence="1">
    <location>
        <begin position="250"/>
        <end position="274"/>
    </location>
</feature>
<dbReference type="HOGENOM" id="CLU_697588_0_0_2"/>
<keyword evidence="3" id="KW-1185">Reference proteome</keyword>
<dbReference type="EMBL" id="CP002278">
    <property type="protein sequence ID" value="ADP77211.1"/>
    <property type="molecule type" value="Genomic_DNA"/>
</dbReference>
<dbReference type="PANTHER" id="PTHR43471">
    <property type="entry name" value="ABC TRANSPORTER PERMEASE"/>
    <property type="match status" value="1"/>
</dbReference>
<protein>
    <submittedName>
        <fullName evidence="2">ABC-2 type transporter</fullName>
    </submittedName>
</protein>
<keyword evidence="1" id="KW-0812">Transmembrane</keyword>
<feature type="transmembrane region" description="Helical" evidence="1">
    <location>
        <begin position="20"/>
        <end position="41"/>
    </location>
</feature>
<dbReference type="Pfam" id="PF12679">
    <property type="entry name" value="ABC2_membrane_2"/>
    <property type="match status" value="1"/>
</dbReference>
<feature type="transmembrane region" description="Helical" evidence="1">
    <location>
        <begin position="173"/>
        <end position="191"/>
    </location>
</feature>
<organism evidence="2 3">
    <name type="scientific">Methanothermus fervidus (strain ATCC 43054 / DSM 2088 / JCM 10308 / V24 S)</name>
    <dbReference type="NCBI Taxonomy" id="523846"/>
    <lineage>
        <taxon>Archaea</taxon>
        <taxon>Methanobacteriati</taxon>
        <taxon>Methanobacteriota</taxon>
        <taxon>Methanomada group</taxon>
        <taxon>Methanobacteria</taxon>
        <taxon>Methanobacteriales</taxon>
        <taxon>Methanothermaceae</taxon>
        <taxon>Methanothermus</taxon>
    </lineage>
</organism>
<dbReference type="STRING" id="523846.Mfer_0409"/>
<gene>
    <name evidence="2" type="ordered locus">Mfer_0409</name>
</gene>
<feature type="transmembrane region" description="Helical" evidence="1">
    <location>
        <begin position="286"/>
        <end position="310"/>
    </location>
</feature>
<dbReference type="GO" id="GO:0005886">
    <property type="term" value="C:plasma membrane"/>
    <property type="evidence" value="ECO:0007669"/>
    <property type="project" value="UniProtKB-SubCell"/>
</dbReference>
<keyword evidence="1" id="KW-0472">Membrane</keyword>
<dbReference type="OrthoDB" id="37107at2157"/>
<dbReference type="KEGG" id="mfv:Mfer_0409"/>
<dbReference type="GO" id="GO:0140359">
    <property type="term" value="F:ABC-type transporter activity"/>
    <property type="evidence" value="ECO:0007669"/>
    <property type="project" value="InterPro"/>
</dbReference>
<dbReference type="PANTHER" id="PTHR43471:SF3">
    <property type="entry name" value="ABC TRANSPORTER PERMEASE PROTEIN NATB"/>
    <property type="match status" value="1"/>
</dbReference>
<name>E3GY29_METFV</name>
<feature type="transmembrane region" description="Helical" evidence="1">
    <location>
        <begin position="330"/>
        <end position="352"/>
    </location>
</feature>
<proteinExistence type="predicted"/>
<evidence type="ECO:0000313" key="2">
    <source>
        <dbReference type="EMBL" id="ADP77211.1"/>
    </source>
</evidence>
<evidence type="ECO:0000256" key="1">
    <source>
        <dbReference type="SAM" id="Phobius"/>
    </source>
</evidence>
<accession>E3GY29</accession>
<reference evidence="2 3" key="1">
    <citation type="journal article" date="2010" name="Stand. Genomic Sci.">
        <title>Complete genome sequence of Methanothermus fervidus type strain (V24S).</title>
        <authorList>
            <person name="Anderson I."/>
            <person name="Djao O.D."/>
            <person name="Misra M."/>
            <person name="Chertkov O."/>
            <person name="Nolan M."/>
            <person name="Lucas S."/>
            <person name="Lapidus A."/>
            <person name="Del Rio T.G."/>
            <person name="Tice H."/>
            <person name="Cheng J.F."/>
            <person name="Tapia R."/>
            <person name="Han C."/>
            <person name="Goodwin L."/>
            <person name="Pitluck S."/>
            <person name="Liolios K."/>
            <person name="Ivanova N."/>
            <person name="Mavromatis K."/>
            <person name="Mikhailova N."/>
            <person name="Pati A."/>
            <person name="Brambilla E."/>
            <person name="Chen A."/>
            <person name="Palaniappan K."/>
            <person name="Land M."/>
            <person name="Hauser L."/>
            <person name="Chang Y.J."/>
            <person name="Jeffries C.D."/>
            <person name="Sikorski J."/>
            <person name="Spring S."/>
            <person name="Rohde M."/>
            <person name="Eichinger K."/>
            <person name="Huber H."/>
            <person name="Wirth R."/>
            <person name="Goker M."/>
            <person name="Detter J.C."/>
            <person name="Woyke T."/>
            <person name="Bristow J."/>
            <person name="Eisen J.A."/>
            <person name="Markowitz V."/>
            <person name="Hugenholtz P."/>
            <person name="Klenk H.P."/>
            <person name="Kyrpides N.C."/>
        </authorList>
    </citation>
    <scope>NUCLEOTIDE SEQUENCE [LARGE SCALE GENOMIC DNA]</scope>
    <source>
        <strain evidence="3">ATCC 43054 / DSM 2088 / JCM 10308 / V24 S</strain>
    </source>
</reference>
<dbReference type="Proteomes" id="UP000002315">
    <property type="component" value="Chromosome"/>
</dbReference>
<evidence type="ECO:0000313" key="3">
    <source>
        <dbReference type="Proteomes" id="UP000002315"/>
    </source>
</evidence>
<sequence>MSFIKLAKWEIKNVFKSKKFMILFLLQILSLSMIIFVFSIVSHSFETREVTLNPSFTFVTLGINDPTGLIIKNIDQSCLKLEKNNLSINNVKNNDLTGVLIVNSSSPISLDLFLNGKDPKSIVIKDEVSKASNRTESIILNKIVNKLGISKKIPNAQTISRGEALPVKLINKFMIAILLFLPIFLFGNIIVDNMVGEKERKTIEFLLVLPTTKTSIIFSKSLSALIVIGIQVFIWINILSLLGFKIPQPLLVYTIIIFTAIPIVGVTMLISVFAKNYGEAGMAVTITYIIILGILVIPTILYITNPRIVISPMTLVVKLLSSQPLTLSDLIVPFSLIFSVAFISYTLSIYLFGKDEIIFGPRPSVFKIIWGRK</sequence>
<feature type="transmembrane region" description="Helical" evidence="1">
    <location>
        <begin position="222"/>
        <end position="244"/>
    </location>
</feature>
<dbReference type="AlphaFoldDB" id="E3GY29"/>